<keyword evidence="5" id="KW-1185">Reference proteome</keyword>
<dbReference type="RefSeq" id="WP_175480273.1">
    <property type="nucleotide sequence ID" value="NZ_FNZG01000003.1"/>
</dbReference>
<organism evidence="4 5">
    <name type="scientific">Pseudooceanicola nitratireducens</name>
    <dbReference type="NCBI Taxonomy" id="517719"/>
    <lineage>
        <taxon>Bacteria</taxon>
        <taxon>Pseudomonadati</taxon>
        <taxon>Pseudomonadota</taxon>
        <taxon>Alphaproteobacteria</taxon>
        <taxon>Rhodobacterales</taxon>
        <taxon>Paracoccaceae</taxon>
        <taxon>Pseudooceanicola</taxon>
    </lineage>
</organism>
<dbReference type="InterPro" id="IPR052362">
    <property type="entry name" value="HTH-GbsR_regulator"/>
</dbReference>
<evidence type="ECO:0000256" key="3">
    <source>
        <dbReference type="ARBA" id="ARBA00023163"/>
    </source>
</evidence>
<evidence type="ECO:0000313" key="5">
    <source>
        <dbReference type="Proteomes" id="UP000231644"/>
    </source>
</evidence>
<dbReference type="EMBL" id="FOLX01000001">
    <property type="protein sequence ID" value="SFC55049.1"/>
    <property type="molecule type" value="Genomic_DNA"/>
</dbReference>
<sequence>MHDTTDEKFIETIGLIWQAEGNPRIAGQILACLILSDDPRSLSEIAETLGVSKASVSTNVRMLEARGLTEKVSRVGQRIDLWKAVPHPQGATLRAMSQRFRRNADRITEIAHDFGPEARGKQDKVAQFGDFYRSSADFLEQWADQLDKAAPARTTAPHIEDETENHG</sequence>
<dbReference type="InterPro" id="IPR011991">
    <property type="entry name" value="ArsR-like_HTH"/>
</dbReference>
<name>A0A1I1K285_9RHOB</name>
<dbReference type="Pfam" id="PF12840">
    <property type="entry name" value="HTH_20"/>
    <property type="match status" value="1"/>
</dbReference>
<proteinExistence type="predicted"/>
<dbReference type="AlphaFoldDB" id="A0A1I1K285"/>
<keyword evidence="2" id="KW-0238">DNA-binding</keyword>
<dbReference type="CDD" id="cd00090">
    <property type="entry name" value="HTH_ARSR"/>
    <property type="match status" value="1"/>
</dbReference>
<evidence type="ECO:0000313" key="4">
    <source>
        <dbReference type="EMBL" id="SFC55049.1"/>
    </source>
</evidence>
<dbReference type="GO" id="GO:0006355">
    <property type="term" value="P:regulation of DNA-templated transcription"/>
    <property type="evidence" value="ECO:0007669"/>
    <property type="project" value="UniProtKB-ARBA"/>
</dbReference>
<dbReference type="Gene3D" id="1.10.10.10">
    <property type="entry name" value="Winged helix-like DNA-binding domain superfamily/Winged helix DNA-binding domain"/>
    <property type="match status" value="1"/>
</dbReference>
<dbReference type="GO" id="GO:0003677">
    <property type="term" value="F:DNA binding"/>
    <property type="evidence" value="ECO:0007669"/>
    <property type="project" value="UniProtKB-KW"/>
</dbReference>
<dbReference type="Proteomes" id="UP000231644">
    <property type="component" value="Unassembled WGS sequence"/>
</dbReference>
<protein>
    <submittedName>
        <fullName evidence="4">MarR family protein</fullName>
    </submittedName>
</protein>
<reference evidence="4 5" key="1">
    <citation type="submission" date="2016-10" db="EMBL/GenBank/DDBJ databases">
        <authorList>
            <person name="de Groot N.N."/>
        </authorList>
    </citation>
    <scope>NUCLEOTIDE SEQUENCE [LARGE SCALE GENOMIC DNA]</scope>
    <source>
        <strain evidence="4 5">DSM 29619</strain>
    </source>
</reference>
<dbReference type="InterPro" id="IPR036388">
    <property type="entry name" value="WH-like_DNA-bd_sf"/>
</dbReference>
<evidence type="ECO:0000256" key="2">
    <source>
        <dbReference type="ARBA" id="ARBA00023125"/>
    </source>
</evidence>
<keyword evidence="1" id="KW-0805">Transcription regulation</keyword>
<dbReference type="STRING" id="517719.SAMN05421762_1309"/>
<keyword evidence="3" id="KW-0804">Transcription</keyword>
<dbReference type="PANTHER" id="PTHR38465">
    <property type="entry name" value="HTH-TYPE TRANSCRIPTIONAL REGULATOR MJ1563-RELATED"/>
    <property type="match status" value="1"/>
</dbReference>
<accession>A0A1I1K285</accession>
<gene>
    <name evidence="4" type="ORF">SAMN05421762_1309</name>
</gene>
<dbReference type="InterPro" id="IPR036390">
    <property type="entry name" value="WH_DNA-bd_sf"/>
</dbReference>
<dbReference type="SUPFAM" id="SSF46785">
    <property type="entry name" value="Winged helix' DNA-binding domain"/>
    <property type="match status" value="1"/>
</dbReference>
<dbReference type="PANTHER" id="PTHR38465:SF1">
    <property type="entry name" value="HTH-TYPE TRANSCRIPTIONAL REGULATOR MJ1563-RELATED"/>
    <property type="match status" value="1"/>
</dbReference>
<evidence type="ECO:0000256" key="1">
    <source>
        <dbReference type="ARBA" id="ARBA00023015"/>
    </source>
</evidence>